<proteinExistence type="predicted"/>
<evidence type="ECO:0000313" key="1">
    <source>
        <dbReference type="EMBL" id="BAL73627.1"/>
    </source>
</evidence>
<name>A0AAI8Q8X4_9BRAD</name>
<dbReference type="EMBL" id="AP012279">
    <property type="protein sequence ID" value="BAL73627.1"/>
    <property type="molecule type" value="Genomic_DNA"/>
</dbReference>
<sequence length="73" mass="8195">MSRQHAEITLDAGNVDLIDLTRECELFRRDEIEVEGGHGLSVVFRLSPAGLTRGSIHQDSYLMDRRVKPGNDT</sequence>
<organism evidence="1 2">
    <name type="scientific">Bradyrhizobium cosmicum</name>
    <dbReference type="NCBI Taxonomy" id="1404864"/>
    <lineage>
        <taxon>Bacteria</taxon>
        <taxon>Pseudomonadati</taxon>
        <taxon>Pseudomonadota</taxon>
        <taxon>Alphaproteobacteria</taxon>
        <taxon>Hyphomicrobiales</taxon>
        <taxon>Nitrobacteraceae</taxon>
        <taxon>Bradyrhizobium</taxon>
    </lineage>
</organism>
<gene>
    <name evidence="1" type="ORF">S23_04040</name>
</gene>
<evidence type="ECO:0000313" key="2">
    <source>
        <dbReference type="Proteomes" id="UP000007886"/>
    </source>
</evidence>
<reference evidence="1 2" key="1">
    <citation type="journal article" date="2012" name="Microbes Environ.">
        <title>Complete genome sequence of Bradyrhizobium sp. S23321: insights into symbiosis evolution in soil oligotrophs.</title>
        <authorList>
            <person name="Okubo T."/>
            <person name="Tsukui T."/>
            <person name="Maita H."/>
            <person name="Okamoto S."/>
            <person name="Oshima K."/>
            <person name="Fujisawa T."/>
            <person name="Saito A."/>
            <person name="Futamata H."/>
            <person name="Hattori R."/>
            <person name="Shimomura Y."/>
            <person name="Haruta S."/>
            <person name="Morimoto S."/>
            <person name="Wang Y."/>
            <person name="Sakai Y."/>
            <person name="Hattori M."/>
            <person name="Aizawa S."/>
            <person name="Nagashima K.V.P."/>
            <person name="Masuda S."/>
            <person name="Hattori T."/>
            <person name="Yamashita A."/>
            <person name="Bao Z."/>
            <person name="Hayatsu M."/>
            <person name="Kajiya-Kanegae H."/>
            <person name="Yoshinaga I."/>
            <person name="Sakamoto K."/>
            <person name="Toyota K."/>
            <person name="Nakao M."/>
            <person name="Kohara M."/>
            <person name="Anda M."/>
            <person name="Niwa R."/>
            <person name="Jung-Hwan P."/>
            <person name="Sameshima-Saito R."/>
            <person name="Tokuda S."/>
            <person name="Yamamoto S."/>
            <person name="Yamamoto S."/>
            <person name="Yokoyama T."/>
            <person name="Akutsu T."/>
            <person name="Nakamura Y."/>
            <person name="Nakahira-Yanaka Y."/>
            <person name="Takada Hoshino Y."/>
            <person name="Hirakawa H."/>
            <person name="Mitsui H."/>
            <person name="Terasawa K."/>
            <person name="Itakura M."/>
            <person name="Sato S."/>
            <person name="Ikeda-Ohtsubo W."/>
            <person name="Sakakura N."/>
            <person name="Kaminuma E."/>
            <person name="Minamisawa K."/>
        </authorList>
    </citation>
    <scope>NUCLEOTIDE SEQUENCE [LARGE SCALE GENOMIC DNA]</scope>
    <source>
        <strain evidence="1 2">S23321</strain>
    </source>
</reference>
<keyword evidence="2" id="KW-1185">Reference proteome</keyword>
<protein>
    <submittedName>
        <fullName evidence="1">Uncharacterized protein</fullName>
    </submittedName>
</protein>
<dbReference type="AlphaFoldDB" id="A0AAI8Q8X4"/>
<dbReference type="Proteomes" id="UP000007886">
    <property type="component" value="Chromosome"/>
</dbReference>
<dbReference type="KEGG" id="brs:S23_04040"/>
<accession>A0AAI8Q8X4</accession>